<dbReference type="InterPro" id="IPR000719">
    <property type="entry name" value="Prot_kinase_dom"/>
</dbReference>
<keyword evidence="6 9" id="KW-0067">ATP-binding</keyword>
<keyword evidence="4 9" id="KW-0547">Nucleotide-binding</keyword>
<evidence type="ECO:0000256" key="1">
    <source>
        <dbReference type="ARBA" id="ARBA00012513"/>
    </source>
</evidence>
<dbReference type="EC" id="2.7.11.1" evidence="1"/>
<dbReference type="Proteomes" id="UP000824469">
    <property type="component" value="Unassembled WGS sequence"/>
</dbReference>
<name>A0AA38CRK9_TAXCH</name>
<dbReference type="InterPro" id="IPR051564">
    <property type="entry name" value="LRR_receptor-like_kinase"/>
</dbReference>
<evidence type="ECO:0000256" key="3">
    <source>
        <dbReference type="ARBA" id="ARBA00022679"/>
    </source>
</evidence>
<dbReference type="GO" id="GO:0005524">
    <property type="term" value="F:ATP binding"/>
    <property type="evidence" value="ECO:0007669"/>
    <property type="project" value="UniProtKB-UniRule"/>
</dbReference>
<comment type="similarity">
    <text evidence="10">Belongs to the protein kinase superfamily.</text>
</comment>
<evidence type="ECO:0000313" key="13">
    <source>
        <dbReference type="Proteomes" id="UP000824469"/>
    </source>
</evidence>
<comment type="caution">
    <text evidence="12">The sequence shown here is derived from an EMBL/GenBank/DDBJ whole genome shotgun (WGS) entry which is preliminary data.</text>
</comment>
<dbReference type="InterPro" id="IPR001245">
    <property type="entry name" value="Ser-Thr/Tyr_kinase_cat_dom"/>
</dbReference>
<dbReference type="GO" id="GO:0004674">
    <property type="term" value="F:protein serine/threonine kinase activity"/>
    <property type="evidence" value="ECO:0007669"/>
    <property type="project" value="UniProtKB-KW"/>
</dbReference>
<dbReference type="Pfam" id="PF07714">
    <property type="entry name" value="PK_Tyr_Ser-Thr"/>
    <property type="match status" value="1"/>
</dbReference>
<gene>
    <name evidence="12" type="ORF">KI387_008965</name>
</gene>
<dbReference type="PROSITE" id="PS50011">
    <property type="entry name" value="PROTEIN_KINASE_DOM"/>
    <property type="match status" value="1"/>
</dbReference>
<dbReference type="AlphaFoldDB" id="A0AA38CRK9"/>
<dbReference type="InterPro" id="IPR008271">
    <property type="entry name" value="Ser/Thr_kinase_AS"/>
</dbReference>
<keyword evidence="2 10" id="KW-0723">Serine/threonine-protein kinase</keyword>
<dbReference type="PANTHER" id="PTHR48055:SF57">
    <property type="entry name" value="PROTEIN KINASE DOMAIN-CONTAINING PROTEIN"/>
    <property type="match status" value="1"/>
</dbReference>
<dbReference type="FunFam" id="1.10.510.10:FF:001023">
    <property type="entry name" value="Os07g0541700 protein"/>
    <property type="match status" value="1"/>
</dbReference>
<feature type="binding site" evidence="9">
    <location>
        <position position="266"/>
    </location>
    <ligand>
        <name>ATP</name>
        <dbReference type="ChEBI" id="CHEBI:30616"/>
    </ligand>
</feature>
<evidence type="ECO:0000256" key="7">
    <source>
        <dbReference type="ARBA" id="ARBA00047899"/>
    </source>
</evidence>
<feature type="domain" description="Protein kinase" evidence="11">
    <location>
        <begin position="238"/>
        <end position="461"/>
    </location>
</feature>
<comment type="catalytic activity">
    <reaction evidence="7">
        <text>L-threonyl-[protein] + ATP = O-phospho-L-threonyl-[protein] + ADP + H(+)</text>
        <dbReference type="Rhea" id="RHEA:46608"/>
        <dbReference type="Rhea" id="RHEA-COMP:11060"/>
        <dbReference type="Rhea" id="RHEA-COMP:11605"/>
        <dbReference type="ChEBI" id="CHEBI:15378"/>
        <dbReference type="ChEBI" id="CHEBI:30013"/>
        <dbReference type="ChEBI" id="CHEBI:30616"/>
        <dbReference type="ChEBI" id="CHEBI:61977"/>
        <dbReference type="ChEBI" id="CHEBI:456216"/>
        <dbReference type="EC" id="2.7.11.1"/>
    </reaction>
</comment>
<evidence type="ECO:0000256" key="4">
    <source>
        <dbReference type="ARBA" id="ARBA00022741"/>
    </source>
</evidence>
<dbReference type="SUPFAM" id="SSF56112">
    <property type="entry name" value="Protein kinase-like (PK-like)"/>
    <property type="match status" value="1"/>
</dbReference>
<keyword evidence="5" id="KW-0418">Kinase</keyword>
<proteinExistence type="inferred from homology"/>
<feature type="non-terminal residue" evidence="12">
    <location>
        <position position="461"/>
    </location>
</feature>
<evidence type="ECO:0000313" key="12">
    <source>
        <dbReference type="EMBL" id="KAH9304561.1"/>
    </source>
</evidence>
<dbReference type="PROSITE" id="PS00108">
    <property type="entry name" value="PROTEIN_KINASE_ST"/>
    <property type="match status" value="1"/>
</dbReference>
<dbReference type="Gene3D" id="1.10.510.10">
    <property type="entry name" value="Transferase(Phosphotransferase) domain 1"/>
    <property type="match status" value="1"/>
</dbReference>
<keyword evidence="3" id="KW-0808">Transferase</keyword>
<evidence type="ECO:0000256" key="9">
    <source>
        <dbReference type="PROSITE-ProRule" id="PRU10141"/>
    </source>
</evidence>
<sequence length="461" mass="52623">MTREDNSWKLQQTQNVWLRICGLELSEWEVNFTWFGPWRGLHERLFILSFLGYQNQAFLIPSIFHEDLKERALDALPSEGFSLQFLQDITSCFLDVDQNVAKLILENTHHSILENVDLCVGDEHALLIAMEDVKSEQWNFMIQSQNLINHVAKCSQNHESGSLRDNADPREKLKKMVSTVQFTVSPVIFAVSSLNRYRYKYRADRLSAYAAEEAKIGRISEPYLRVTQQDLLIATSNFSDKKIIGKGRFGTVYRGILDNGQTVAIKRIKLEDPFSHSHFLSELRILGQLRHRNLLKILGYFFNDKEMLIISKFMANLSLDVLLHGPPDCKLNWKQRLNIAIGVAHGLAHLHHECRNTIVHCDLKPGNILVDENMEALIADFGLSKIINIDHMTESSLGPRFTVGYAAPERAYLVRPSPRTDVYSFGIVLLELISGLNPTSSILIDKGMTLSHWASEEYAEN</sequence>
<evidence type="ECO:0000256" key="6">
    <source>
        <dbReference type="ARBA" id="ARBA00022840"/>
    </source>
</evidence>
<dbReference type="InterPro" id="IPR011009">
    <property type="entry name" value="Kinase-like_dom_sf"/>
</dbReference>
<evidence type="ECO:0000256" key="5">
    <source>
        <dbReference type="ARBA" id="ARBA00022777"/>
    </source>
</evidence>
<comment type="catalytic activity">
    <reaction evidence="8">
        <text>L-seryl-[protein] + ATP = O-phospho-L-seryl-[protein] + ADP + H(+)</text>
        <dbReference type="Rhea" id="RHEA:17989"/>
        <dbReference type="Rhea" id="RHEA-COMP:9863"/>
        <dbReference type="Rhea" id="RHEA-COMP:11604"/>
        <dbReference type="ChEBI" id="CHEBI:15378"/>
        <dbReference type="ChEBI" id="CHEBI:29999"/>
        <dbReference type="ChEBI" id="CHEBI:30616"/>
        <dbReference type="ChEBI" id="CHEBI:83421"/>
        <dbReference type="ChEBI" id="CHEBI:456216"/>
        <dbReference type="EC" id="2.7.11.1"/>
    </reaction>
</comment>
<dbReference type="PROSITE" id="PS00107">
    <property type="entry name" value="PROTEIN_KINASE_ATP"/>
    <property type="match status" value="1"/>
</dbReference>
<dbReference type="Gene3D" id="3.30.200.20">
    <property type="entry name" value="Phosphorylase Kinase, domain 1"/>
    <property type="match status" value="1"/>
</dbReference>
<dbReference type="GO" id="GO:0016020">
    <property type="term" value="C:membrane"/>
    <property type="evidence" value="ECO:0007669"/>
    <property type="project" value="TreeGrafter"/>
</dbReference>
<dbReference type="PANTHER" id="PTHR48055">
    <property type="entry name" value="LEUCINE-RICH REPEAT RECEPTOR PROTEIN KINASE EMS1"/>
    <property type="match status" value="1"/>
</dbReference>
<accession>A0AA38CRK9</accession>
<evidence type="ECO:0000256" key="8">
    <source>
        <dbReference type="ARBA" id="ARBA00048679"/>
    </source>
</evidence>
<evidence type="ECO:0000256" key="10">
    <source>
        <dbReference type="RuleBase" id="RU000304"/>
    </source>
</evidence>
<reference evidence="12 13" key="1">
    <citation type="journal article" date="2021" name="Nat. Plants">
        <title>The Taxus genome provides insights into paclitaxel biosynthesis.</title>
        <authorList>
            <person name="Xiong X."/>
            <person name="Gou J."/>
            <person name="Liao Q."/>
            <person name="Li Y."/>
            <person name="Zhou Q."/>
            <person name="Bi G."/>
            <person name="Li C."/>
            <person name="Du R."/>
            <person name="Wang X."/>
            <person name="Sun T."/>
            <person name="Guo L."/>
            <person name="Liang H."/>
            <person name="Lu P."/>
            <person name="Wu Y."/>
            <person name="Zhang Z."/>
            <person name="Ro D.K."/>
            <person name="Shang Y."/>
            <person name="Huang S."/>
            <person name="Yan J."/>
        </authorList>
    </citation>
    <scope>NUCLEOTIDE SEQUENCE [LARGE SCALE GENOMIC DNA]</scope>
    <source>
        <strain evidence="12">Ta-2019</strain>
    </source>
</reference>
<evidence type="ECO:0000256" key="2">
    <source>
        <dbReference type="ARBA" id="ARBA00022527"/>
    </source>
</evidence>
<organism evidence="12 13">
    <name type="scientific">Taxus chinensis</name>
    <name type="common">Chinese yew</name>
    <name type="synonym">Taxus wallichiana var. chinensis</name>
    <dbReference type="NCBI Taxonomy" id="29808"/>
    <lineage>
        <taxon>Eukaryota</taxon>
        <taxon>Viridiplantae</taxon>
        <taxon>Streptophyta</taxon>
        <taxon>Embryophyta</taxon>
        <taxon>Tracheophyta</taxon>
        <taxon>Spermatophyta</taxon>
        <taxon>Pinopsida</taxon>
        <taxon>Pinidae</taxon>
        <taxon>Conifers II</taxon>
        <taxon>Cupressales</taxon>
        <taxon>Taxaceae</taxon>
        <taxon>Taxus</taxon>
    </lineage>
</organism>
<dbReference type="SMART" id="SM00220">
    <property type="entry name" value="S_TKc"/>
    <property type="match status" value="1"/>
</dbReference>
<dbReference type="InterPro" id="IPR017441">
    <property type="entry name" value="Protein_kinase_ATP_BS"/>
</dbReference>
<dbReference type="EMBL" id="JAHRHJ020000008">
    <property type="protein sequence ID" value="KAH9304561.1"/>
    <property type="molecule type" value="Genomic_DNA"/>
</dbReference>
<protein>
    <recommendedName>
        <fullName evidence="1">non-specific serine/threonine protein kinase</fullName>
        <ecNumber evidence="1">2.7.11.1</ecNumber>
    </recommendedName>
</protein>
<keyword evidence="13" id="KW-1185">Reference proteome</keyword>
<evidence type="ECO:0000259" key="11">
    <source>
        <dbReference type="PROSITE" id="PS50011"/>
    </source>
</evidence>